<dbReference type="Proteomes" id="UP000650833">
    <property type="component" value="Unassembled WGS sequence"/>
</dbReference>
<comment type="subcellular location">
    <subcellularLocation>
        <location evidence="2 12">Endoplasmic reticulum membrane</location>
    </subcellularLocation>
</comment>
<dbReference type="EC" id="2.4.1.132" evidence="12"/>
<organism evidence="15 16">
    <name type="scientific">Mucor plumbeus</name>
    <dbReference type="NCBI Taxonomy" id="97098"/>
    <lineage>
        <taxon>Eukaryota</taxon>
        <taxon>Fungi</taxon>
        <taxon>Fungi incertae sedis</taxon>
        <taxon>Mucoromycota</taxon>
        <taxon>Mucoromycotina</taxon>
        <taxon>Mucoromycetes</taxon>
        <taxon>Mucorales</taxon>
        <taxon>Mucorineae</taxon>
        <taxon>Mucoraceae</taxon>
        <taxon>Mucor</taxon>
    </lineage>
</organism>
<protein>
    <recommendedName>
        <fullName evidence="12">Alpha-1,3/1,6-mannosyltransferase ALG2</fullName>
        <ecNumber evidence="12">2.4.1.132</ecNumber>
        <ecNumber evidence="12">2.4.1.257</ecNumber>
    </recommendedName>
    <alternativeName>
        <fullName evidence="12">GDP-Man:Man(1)GlcNAc(2)-PP-Dol alpha-1,3-mannosyltransferase</fullName>
    </alternativeName>
</protein>
<evidence type="ECO:0000259" key="13">
    <source>
        <dbReference type="Pfam" id="PF00534"/>
    </source>
</evidence>
<evidence type="ECO:0000256" key="1">
    <source>
        <dbReference type="ARBA" id="ARBA00003142"/>
    </source>
</evidence>
<dbReference type="EC" id="2.4.1.257" evidence="12"/>
<dbReference type="UniPathway" id="UPA00378"/>
<dbReference type="PANTHER" id="PTHR45918:SF1">
    <property type="entry name" value="ALPHA-1,3_1,6-MANNOSYLTRANSFERASE ALG2"/>
    <property type="match status" value="1"/>
</dbReference>
<evidence type="ECO:0000256" key="6">
    <source>
        <dbReference type="ARBA" id="ARBA00022692"/>
    </source>
</evidence>
<accession>A0A8H7QRM1</accession>
<comment type="pathway">
    <text evidence="3 12">Protein modification; protein glycosylation.</text>
</comment>
<dbReference type="EMBL" id="JAEPRC010000425">
    <property type="protein sequence ID" value="KAG2197534.1"/>
    <property type="molecule type" value="Genomic_DNA"/>
</dbReference>
<dbReference type="GO" id="GO:0004378">
    <property type="term" value="F:GDP-Man:Man(1)GlcNAc(2)-PP-Dol alpha-1,3-mannosyltransferase activity"/>
    <property type="evidence" value="ECO:0007669"/>
    <property type="project" value="UniProtKB-UniRule"/>
</dbReference>
<sequence length="458" mass="52309">MSEENAKLDIAFIHPDLGIGGAERLVVDAAVGIQSKGHKVTMYTSHHDRNHCFEETRDGTLDVRVLGDSLPRDLFGRFYIVFAILRQLAIVLWILKFERDTYDIIFIDQLSACIPILKWFSSSRILFYCHFPDKLLTKRDSKLKELYRVPIDKLEGWSTGLADTITVNSQFTAGMFRRSFPRILKKPRVLYPPINFAAYDKQVDLADASVQLIESHQKTIVSINRFEKKKNVELALKAFALLRKEEMISKEEFANYRLVLAGGYDKRVAENVEYLKELDTLATETFGLETFTLFPSSTEKPPNTAQIIFLCSFNDAQRTYLLDQSMLLLYTPSNEHFGITPVEGMYASIPVIAVNSGGPLETVKDKETGLILAPDPELWAKGICDFINNTYNGIEMGKVGRQHVKSKFSLEAFADQLEDILEELTTGGRPTRWEYDNLEYGMRIVVAIGIFICWYKYW</sequence>
<dbReference type="GO" id="GO:0102704">
    <property type="term" value="F:GDP-Man:Man(2)GlcNAc(2)-PP-Dol alpha-1,6-mannosyltransferase activity"/>
    <property type="evidence" value="ECO:0007669"/>
    <property type="project" value="UniProtKB-UniRule"/>
</dbReference>
<gene>
    <name evidence="15" type="ORF">INT46_002863</name>
</gene>
<dbReference type="InterPro" id="IPR027054">
    <property type="entry name" value="ALG2"/>
</dbReference>
<dbReference type="SUPFAM" id="SSF53756">
    <property type="entry name" value="UDP-Glycosyltransferase/glycogen phosphorylase"/>
    <property type="match status" value="1"/>
</dbReference>
<feature type="domain" description="Glycosyltransferase subfamily 4-like N-terminal" evidence="14">
    <location>
        <begin position="19"/>
        <end position="195"/>
    </location>
</feature>
<evidence type="ECO:0000256" key="9">
    <source>
        <dbReference type="ARBA" id="ARBA00023136"/>
    </source>
</evidence>
<comment type="similarity">
    <text evidence="12">Belongs to the glycosyltransferase group 1 family.</text>
</comment>
<dbReference type="Pfam" id="PF00534">
    <property type="entry name" value="Glycos_transf_1"/>
    <property type="match status" value="1"/>
</dbReference>
<keyword evidence="4 12" id="KW-0328">Glycosyltransferase</keyword>
<evidence type="ECO:0000256" key="2">
    <source>
        <dbReference type="ARBA" id="ARBA00004586"/>
    </source>
</evidence>
<evidence type="ECO:0000259" key="14">
    <source>
        <dbReference type="Pfam" id="PF13439"/>
    </source>
</evidence>
<evidence type="ECO:0000256" key="12">
    <source>
        <dbReference type="RuleBase" id="RU367136"/>
    </source>
</evidence>
<keyword evidence="5 12" id="KW-0808">Transferase</keyword>
<evidence type="ECO:0000256" key="5">
    <source>
        <dbReference type="ARBA" id="ARBA00022679"/>
    </source>
</evidence>
<proteinExistence type="inferred from homology"/>
<comment type="catalytic activity">
    <reaction evidence="11 12">
        <text>an alpha-D-Man-(1-&gt;3)-beta-D-Man-(1-&gt;4)-beta-D-GlcNAc-(1-&gt;4)-alpha-D-GlcNAc-diphospho-di-trans,poly-cis-dolichol + GDP-alpha-D-mannose = an alpha-D-Man-(1-&gt;3)-[alpha-D-Man-(1-&gt;6)]-beta-D-Man-(1-&gt;4)-beta-D-GlcNAc-(1-&gt;4)-alpha-D-GlcNAc-diphospho-di-trans,poly-cis-dolichol + GDP + H(+)</text>
        <dbReference type="Rhea" id="RHEA:29519"/>
        <dbReference type="Rhea" id="RHEA-COMP:19513"/>
        <dbReference type="Rhea" id="RHEA-COMP:19515"/>
        <dbReference type="ChEBI" id="CHEBI:15378"/>
        <dbReference type="ChEBI" id="CHEBI:57527"/>
        <dbReference type="ChEBI" id="CHEBI:58189"/>
        <dbReference type="ChEBI" id="CHEBI:132510"/>
        <dbReference type="ChEBI" id="CHEBI:132511"/>
        <dbReference type="EC" id="2.4.1.257"/>
    </reaction>
    <physiologicalReaction direction="left-to-right" evidence="11 12">
        <dbReference type="Rhea" id="RHEA:29520"/>
    </physiologicalReaction>
</comment>
<evidence type="ECO:0000256" key="3">
    <source>
        <dbReference type="ARBA" id="ARBA00004922"/>
    </source>
</evidence>
<evidence type="ECO:0000256" key="11">
    <source>
        <dbReference type="ARBA" id="ARBA00045104"/>
    </source>
</evidence>
<dbReference type="InterPro" id="IPR001296">
    <property type="entry name" value="Glyco_trans_1"/>
</dbReference>
<evidence type="ECO:0000313" key="15">
    <source>
        <dbReference type="EMBL" id="KAG2197534.1"/>
    </source>
</evidence>
<dbReference type="PANTHER" id="PTHR45918">
    <property type="entry name" value="ALPHA-1,3/1,6-MANNOSYLTRANSFERASE ALG2"/>
    <property type="match status" value="1"/>
</dbReference>
<evidence type="ECO:0000256" key="4">
    <source>
        <dbReference type="ARBA" id="ARBA00022676"/>
    </source>
</evidence>
<dbReference type="GO" id="GO:0005789">
    <property type="term" value="C:endoplasmic reticulum membrane"/>
    <property type="evidence" value="ECO:0007669"/>
    <property type="project" value="UniProtKB-SubCell"/>
</dbReference>
<dbReference type="Gene3D" id="3.40.50.2000">
    <property type="entry name" value="Glycogen Phosphorylase B"/>
    <property type="match status" value="2"/>
</dbReference>
<feature type="domain" description="Glycosyl transferase family 1" evidence="13">
    <location>
        <begin position="211"/>
        <end position="390"/>
    </location>
</feature>
<comment type="caution">
    <text evidence="15">The sequence shown here is derived from an EMBL/GenBank/DDBJ whole genome shotgun (WGS) entry which is preliminary data.</text>
</comment>
<comment type="function">
    <text evidence="1 12">Mannosylates Man(2)GlcNAc(2)-dolichol diphosphate and Man(1)GlcNAc(2)-dolichol diphosphate to form Man(3)GlcNAc(2)-dolichol diphosphate.</text>
</comment>
<evidence type="ECO:0000313" key="16">
    <source>
        <dbReference type="Proteomes" id="UP000650833"/>
    </source>
</evidence>
<dbReference type="AlphaFoldDB" id="A0A8H7QRM1"/>
<comment type="catalytic activity">
    <reaction evidence="10 12">
        <text>a beta-D-Man-(1-&gt;4)-beta-D-GlcNAc-(1-&gt;4)-alpha-D-GlcNAc-diphospho-di-trans,poly-cis-dolichol + GDP-alpha-D-mannose = an alpha-D-Man-(1-&gt;3)-beta-D-Man-(1-&gt;4)-beta-D-GlcNAc-(1-&gt;4)-alpha-D-GlcNAc-diphospho-di-trans,poly-cis-dolichol + GDP + H(+)</text>
        <dbReference type="Rhea" id="RHEA:29515"/>
        <dbReference type="Rhea" id="RHEA-COMP:19511"/>
        <dbReference type="Rhea" id="RHEA-COMP:19513"/>
        <dbReference type="ChEBI" id="CHEBI:15378"/>
        <dbReference type="ChEBI" id="CHEBI:57527"/>
        <dbReference type="ChEBI" id="CHEBI:58189"/>
        <dbReference type="ChEBI" id="CHEBI:58472"/>
        <dbReference type="ChEBI" id="CHEBI:132510"/>
        <dbReference type="EC" id="2.4.1.132"/>
    </reaction>
    <physiologicalReaction direction="left-to-right" evidence="10 12">
        <dbReference type="Rhea" id="RHEA:29516"/>
    </physiologicalReaction>
</comment>
<keyword evidence="7 12" id="KW-0256">Endoplasmic reticulum</keyword>
<keyword evidence="9" id="KW-0472">Membrane</keyword>
<dbReference type="CDD" id="cd03805">
    <property type="entry name" value="GT4_ALG2-like"/>
    <property type="match status" value="1"/>
</dbReference>
<evidence type="ECO:0000256" key="7">
    <source>
        <dbReference type="ARBA" id="ARBA00022824"/>
    </source>
</evidence>
<dbReference type="InterPro" id="IPR028098">
    <property type="entry name" value="Glyco_trans_4-like_N"/>
</dbReference>
<keyword evidence="6" id="KW-0812">Transmembrane</keyword>
<keyword evidence="8" id="KW-1133">Transmembrane helix</keyword>
<reference evidence="15" key="1">
    <citation type="submission" date="2020-12" db="EMBL/GenBank/DDBJ databases">
        <title>Metabolic potential, ecology and presence of endohyphal bacteria is reflected in genomic diversity of Mucoromycotina.</title>
        <authorList>
            <person name="Muszewska A."/>
            <person name="Okrasinska A."/>
            <person name="Steczkiewicz K."/>
            <person name="Drgas O."/>
            <person name="Orlowska M."/>
            <person name="Perlinska-Lenart U."/>
            <person name="Aleksandrzak-Piekarczyk T."/>
            <person name="Szatraj K."/>
            <person name="Zielenkiewicz U."/>
            <person name="Pilsyk S."/>
            <person name="Malc E."/>
            <person name="Mieczkowski P."/>
            <person name="Kruszewska J.S."/>
            <person name="Biernat P."/>
            <person name="Pawlowska J."/>
        </authorList>
    </citation>
    <scope>NUCLEOTIDE SEQUENCE</scope>
    <source>
        <strain evidence="15">CBS 226.32</strain>
    </source>
</reference>
<keyword evidence="16" id="KW-1185">Reference proteome</keyword>
<dbReference type="OrthoDB" id="448893at2759"/>
<name>A0A8H7QRM1_9FUNG</name>
<dbReference type="Pfam" id="PF13439">
    <property type="entry name" value="Glyco_transf_4"/>
    <property type="match status" value="1"/>
</dbReference>
<evidence type="ECO:0000256" key="8">
    <source>
        <dbReference type="ARBA" id="ARBA00022989"/>
    </source>
</evidence>
<evidence type="ECO:0000256" key="10">
    <source>
        <dbReference type="ARBA" id="ARBA00045103"/>
    </source>
</evidence>